<proteinExistence type="predicted"/>
<feature type="compositionally biased region" description="Polar residues" evidence="1">
    <location>
        <begin position="82"/>
        <end position="92"/>
    </location>
</feature>
<sequence>MDMLSQILNMNAGGAYGGGKAGGAFDPLAFAMKPQVVIRALCWTKIKHRDLRSVLKGLFIEVSEGFVSGCNIKVLQTTTHVSTQQQEQQNNSRHYDYNNMIRSSSNNNSSTTTGTTRSILSTIIQDIIRHKSHCFVVYDGTPSPCPSWPIGPTFTRNVNDNAAPRNTANGIVPENIASGVDLLNLAAPNRFPKLTSARPKILENFYDMHKFLCLRAEVIAIVLCRLRRKIDEKARKILINADLIYAPYVLAYLRTYASI</sequence>
<feature type="compositionally biased region" description="Low complexity" evidence="1">
    <location>
        <begin position="98"/>
        <end position="114"/>
    </location>
</feature>
<name>A0A1A9VEJ5_GLOAU</name>
<dbReference type="STRING" id="7395.A0A1A9VEJ5"/>
<protein>
    <submittedName>
        <fullName evidence="2">Uncharacterized protein</fullName>
    </submittedName>
</protein>
<organism evidence="2 3">
    <name type="scientific">Glossina austeni</name>
    <name type="common">Savannah tsetse fly</name>
    <dbReference type="NCBI Taxonomy" id="7395"/>
    <lineage>
        <taxon>Eukaryota</taxon>
        <taxon>Metazoa</taxon>
        <taxon>Ecdysozoa</taxon>
        <taxon>Arthropoda</taxon>
        <taxon>Hexapoda</taxon>
        <taxon>Insecta</taxon>
        <taxon>Pterygota</taxon>
        <taxon>Neoptera</taxon>
        <taxon>Endopterygota</taxon>
        <taxon>Diptera</taxon>
        <taxon>Brachycera</taxon>
        <taxon>Muscomorpha</taxon>
        <taxon>Hippoboscoidea</taxon>
        <taxon>Glossinidae</taxon>
        <taxon>Glossina</taxon>
    </lineage>
</organism>
<dbReference type="EnsemblMetazoa" id="GAUT034851-RA">
    <property type="protein sequence ID" value="GAUT034851-PA"/>
    <property type="gene ID" value="GAUT034851"/>
</dbReference>
<dbReference type="VEuPathDB" id="VectorBase:GAUT034851"/>
<keyword evidence="3" id="KW-1185">Reference proteome</keyword>
<evidence type="ECO:0000313" key="3">
    <source>
        <dbReference type="Proteomes" id="UP000078200"/>
    </source>
</evidence>
<dbReference type="AlphaFoldDB" id="A0A1A9VEJ5"/>
<evidence type="ECO:0000256" key="1">
    <source>
        <dbReference type="SAM" id="MobiDB-lite"/>
    </source>
</evidence>
<feature type="region of interest" description="Disordered" evidence="1">
    <location>
        <begin position="82"/>
        <end position="114"/>
    </location>
</feature>
<evidence type="ECO:0000313" key="2">
    <source>
        <dbReference type="EnsemblMetazoa" id="GAUT034851-PA"/>
    </source>
</evidence>
<reference evidence="2" key="1">
    <citation type="submission" date="2020-05" db="UniProtKB">
        <authorList>
            <consortium name="EnsemblMetazoa"/>
        </authorList>
    </citation>
    <scope>IDENTIFICATION</scope>
    <source>
        <strain evidence="2">TTRI</strain>
    </source>
</reference>
<dbReference type="Proteomes" id="UP000078200">
    <property type="component" value="Unassembled WGS sequence"/>
</dbReference>
<accession>A0A1A9VEJ5</accession>